<evidence type="ECO:0000256" key="5">
    <source>
        <dbReference type="ARBA" id="ARBA00022989"/>
    </source>
</evidence>
<dbReference type="PANTHER" id="PTHR13116:SF5">
    <property type="entry name" value="ER MEMBRANE PROTEIN COMPLEX SUBUNIT 3"/>
    <property type="match status" value="1"/>
</dbReference>
<dbReference type="GO" id="GO:0034975">
    <property type="term" value="P:protein folding in endoplasmic reticulum"/>
    <property type="evidence" value="ECO:0007669"/>
    <property type="project" value="TreeGrafter"/>
</dbReference>
<accession>A0A8J8NI42</accession>
<comment type="caution">
    <text evidence="8">The sequence shown here is derived from an EMBL/GenBank/DDBJ whole genome shotgun (WGS) entry which is preliminary data.</text>
</comment>
<evidence type="ECO:0000256" key="1">
    <source>
        <dbReference type="ARBA" id="ARBA00004141"/>
    </source>
</evidence>
<dbReference type="InterPro" id="IPR002809">
    <property type="entry name" value="EMC3/TMCO1"/>
</dbReference>
<dbReference type="EMBL" id="RRYP01016720">
    <property type="protein sequence ID" value="TNV74680.1"/>
    <property type="molecule type" value="Genomic_DNA"/>
</dbReference>
<evidence type="ECO:0000256" key="4">
    <source>
        <dbReference type="ARBA" id="ARBA00022692"/>
    </source>
</evidence>
<protein>
    <recommendedName>
        <fullName evidence="3">ER membrane protein complex subunit 3</fullName>
    </recommendedName>
</protein>
<organism evidence="8 9">
    <name type="scientific">Halteria grandinella</name>
    <dbReference type="NCBI Taxonomy" id="5974"/>
    <lineage>
        <taxon>Eukaryota</taxon>
        <taxon>Sar</taxon>
        <taxon>Alveolata</taxon>
        <taxon>Ciliophora</taxon>
        <taxon>Intramacronucleata</taxon>
        <taxon>Spirotrichea</taxon>
        <taxon>Stichotrichia</taxon>
        <taxon>Sporadotrichida</taxon>
        <taxon>Halteriidae</taxon>
        <taxon>Halteria</taxon>
    </lineage>
</organism>
<evidence type="ECO:0000256" key="2">
    <source>
        <dbReference type="ARBA" id="ARBA00005376"/>
    </source>
</evidence>
<evidence type="ECO:0000313" key="8">
    <source>
        <dbReference type="EMBL" id="TNV74680.1"/>
    </source>
</evidence>
<feature type="transmembrane region" description="Helical" evidence="7">
    <location>
        <begin position="364"/>
        <end position="383"/>
    </location>
</feature>
<keyword evidence="9" id="KW-1185">Reference proteome</keyword>
<dbReference type="InterPro" id="IPR008568">
    <property type="entry name" value="EMC3"/>
</dbReference>
<reference evidence="8" key="1">
    <citation type="submission" date="2019-06" db="EMBL/GenBank/DDBJ databases">
        <authorList>
            <person name="Zheng W."/>
        </authorList>
    </citation>
    <scope>NUCLEOTIDE SEQUENCE</scope>
    <source>
        <strain evidence="8">QDHG01</strain>
    </source>
</reference>
<evidence type="ECO:0000313" key="9">
    <source>
        <dbReference type="Proteomes" id="UP000785679"/>
    </source>
</evidence>
<evidence type="ECO:0000256" key="7">
    <source>
        <dbReference type="SAM" id="Phobius"/>
    </source>
</evidence>
<evidence type="ECO:0000256" key="6">
    <source>
        <dbReference type="ARBA" id="ARBA00023136"/>
    </source>
</evidence>
<gene>
    <name evidence="8" type="ORF">FGO68_gene1868</name>
</gene>
<sequence>MWCSKFLDTYYIHSRKEHHQHLLLCRQPLHICIQIPFLMLNSISQVKLIVQQGLKSPELKIEMQTIEINDGNYGHLLMSLHQMFEVFSHTQIENMIIYLHLQKTTLLDKVLILQSKQMKQMTSIQISDKKISITYLQNSLSLDLHQCCLLILQINKHNEIQIGQEFFILVQDQNHIYQTYQYLMSDILIDDRIRDWVFIPIIIVMFLIQMLKDLIRQYMNARKKCDKMTSKTELTSTIDKYFVFLIRNITARSARLARMHSLLPDHSFKMKRAYLCDKEMGVLAKAGQKPAQDPIQQMPNMSPDKMFDMLKNNLSSIVFMTVQYQWISYFFSGFVIGKVPFPLTQKFRTMLQRGVDIQNLDVRYISSISIYFVMLFGGLEKIINLMKDDKNEEETETPMNMGIGMQGAMMPPMGFDNQDNSKLFLAEKGIAHVYCSTFGGSEAHIRFRQVLRQSRQITEKIYQLMSAKMLYNILINH</sequence>
<feature type="transmembrane region" description="Helical" evidence="7">
    <location>
        <begin position="196"/>
        <end position="215"/>
    </location>
</feature>
<dbReference type="GO" id="GO:0072546">
    <property type="term" value="C:EMC complex"/>
    <property type="evidence" value="ECO:0007669"/>
    <property type="project" value="TreeGrafter"/>
</dbReference>
<dbReference type="PANTHER" id="PTHR13116">
    <property type="entry name" value="ER MEMBRANE PROTEIN COMPLEX SUBUNIT 3"/>
    <property type="match status" value="1"/>
</dbReference>
<dbReference type="AlphaFoldDB" id="A0A8J8NI42"/>
<comment type="subcellular location">
    <subcellularLocation>
        <location evidence="1">Membrane</location>
        <topology evidence="1">Multi-pass membrane protein</topology>
    </subcellularLocation>
</comment>
<keyword evidence="5 7" id="KW-1133">Transmembrane helix</keyword>
<dbReference type="Proteomes" id="UP000785679">
    <property type="component" value="Unassembled WGS sequence"/>
</dbReference>
<evidence type="ECO:0000256" key="3">
    <source>
        <dbReference type="ARBA" id="ARBA00020822"/>
    </source>
</evidence>
<comment type="similarity">
    <text evidence="2">Belongs to the EMC3 family.</text>
</comment>
<keyword evidence="6 7" id="KW-0472">Membrane</keyword>
<feature type="transmembrane region" description="Helical" evidence="7">
    <location>
        <begin position="314"/>
        <end position="336"/>
    </location>
</feature>
<dbReference type="Pfam" id="PF01956">
    <property type="entry name" value="EMC3_TMCO1"/>
    <property type="match status" value="1"/>
</dbReference>
<keyword evidence="4 7" id="KW-0812">Transmembrane</keyword>
<proteinExistence type="inferred from homology"/>
<name>A0A8J8NI42_HALGN</name>
<dbReference type="OrthoDB" id="294880at2759"/>
<dbReference type="SMART" id="SM01415">
    <property type="entry name" value="DUF106"/>
    <property type="match status" value="1"/>
</dbReference>